<feature type="region of interest" description="Disordered" evidence="1">
    <location>
        <begin position="665"/>
        <end position="870"/>
    </location>
</feature>
<feature type="region of interest" description="Disordered" evidence="1">
    <location>
        <begin position="1140"/>
        <end position="1192"/>
    </location>
</feature>
<evidence type="ECO:0000256" key="2">
    <source>
        <dbReference type="SAM" id="Phobius"/>
    </source>
</evidence>
<feature type="compositionally biased region" description="Polar residues" evidence="1">
    <location>
        <begin position="103"/>
        <end position="116"/>
    </location>
</feature>
<feature type="region of interest" description="Disordered" evidence="1">
    <location>
        <begin position="265"/>
        <end position="295"/>
    </location>
</feature>
<feature type="transmembrane region" description="Helical" evidence="2">
    <location>
        <begin position="1040"/>
        <end position="1059"/>
    </location>
</feature>
<protein>
    <submittedName>
        <fullName evidence="3">Uncharacterized protein</fullName>
    </submittedName>
</protein>
<dbReference type="PANTHER" id="PTHR48125">
    <property type="entry name" value="LP07818P1"/>
    <property type="match status" value="1"/>
</dbReference>
<feature type="compositionally biased region" description="Pro residues" evidence="1">
    <location>
        <begin position="665"/>
        <end position="695"/>
    </location>
</feature>
<gene>
    <name evidence="3" type="ORF">N7493_003797</name>
</gene>
<sequence>MTSKRLNVPPTLQVPVPNFPLSSPISEEISSPSCSSAEDREDPELERYRPFDFLVKATRQKVERSSKDGNGGKDGGTTGAKSTSRLSLGGKKKKATKPVGLNLVTSFASAISSKPAQNPPVEGKTAPFVDLNDLKQLSKAREKERTTQNPSPKEPNPPKQKSKTLWRNASKKRMSRSFLDLDDDSEESVNGPGPFLSPSAENVSNERSDHGFSPSDRNVMIGLMVPHNETSDRSKDYDHAADQYNTPLTPSIIVTPACEEAPWSIDTSSPEGLRPRVTSSVYSQPTPRLWTDDSDIPPVPAIPEEHHHYLTKGHNADFLDAHFAAMTRKRRSLSAGAVLEHDSPASEQPGSMVDDDDRNPFNRLSVNTEASRPASQGWWNVLLSPLLGRSNTLSSKKSPTSASFRSPLPSPSVVPPSTLGTNRHWWERSKEKETSCFSPDTPDTVATSMWQDGRRSMEQSRSPNAQNMDDAPPMPNRDNAMSMMFPGNRIQGEAAEYYQACAHELFSKKPFFECVNHICSITPPDVVAARLDAHNALNGDRGLVLDGTETQKADSPIKDADATTMKEGLLIDVDSPTEEAAKEILCTKCSHRRDSTASKDSWASTAVDTVDGDNEKNEKSLPELPKDMEKEIDAGPQAHPAEAQPLSREIVETAIQPPVQEPVSIPPAYVPVEPPAPAPEPPPPPPQAPYAPPEPFIREAEPAPPPPPPPVAYYPEPPAPPPAPAPAPYVPPEPLTREIEQPPAPYVPSEPPAPEPQPYIPPPPPNYQPEPFSEPPPAPTPQPQIIHNYYHYGVPPPSERPIAPPAEDRSITPGYPANPANNPFLPPQNQHQPQPQYQQFQKQPEQDISEWPWAPPAPQPYSQEPAQEADVVKVPEEFREIPNEHSREPPQEADVVKVAVEFQDSPHESGPEMERFVDHLGLPENHGAPQTSEPISPGFQRAAGGPGSIQLSEVNAPAPVYGQHTRDMPLPMRYGLNPAAGAAVMNPTGEAGPGEAQRRRLEREDAVGKKIGGLWRGRGCFSKAGCFGRPGREGRLRRRWYFAIFIFFLIIIIIAISLATTLTKKRSDSTLVQSQWVNLTNYPPVQTGIMTIAGTENQDDNSACVTIEKLWSCALPKGTQQTQNKPYAADQPTFRIEIQYRNSSSSDSNSTDTASSNSTTTKRGTWTADPSPPSMADQIFIGNTTDGNSKPYAGEETPFYISVLSPAHLSSTNVFRRSTSNSSNSSSATNTSTVILAPDENSDGTAAAAELYPLPSTQPLRLYNRGESSEHYGFYTYFDKSIFTQSLAPLNGSKSDDDPEDDDGGSTEANAKARCTFSQSRFLVQIWTNPSGMGYSLLSAGSTATATATASTTKSTSTSTSSTATSSSSATDYTRPGSFAYPVTITVDRHGGDEDKKKVYCWGIEDDSHYNMTKWKIEIEYRDIGGVLINPASDASTAYGGIDGGTGGCKCEWINWISTS</sequence>
<reference evidence="3" key="2">
    <citation type="submission" date="2023-01" db="EMBL/GenBank/DDBJ databases">
        <authorList>
            <person name="Petersen C."/>
        </authorList>
    </citation>
    <scope>NUCLEOTIDE SEQUENCE</scope>
    <source>
        <strain evidence="3">IBT 17514</strain>
    </source>
</reference>
<feature type="compositionally biased region" description="Low complexity" evidence="1">
    <location>
        <begin position="1350"/>
        <end position="1371"/>
    </location>
</feature>
<feature type="compositionally biased region" description="Pro residues" evidence="1">
    <location>
        <begin position="702"/>
        <end position="734"/>
    </location>
</feature>
<keyword evidence="2" id="KW-1133">Transmembrane helix</keyword>
<evidence type="ECO:0000313" key="3">
    <source>
        <dbReference type="EMBL" id="KAJ5732316.1"/>
    </source>
</evidence>
<comment type="caution">
    <text evidence="3">The sequence shown here is derived from an EMBL/GenBank/DDBJ whole genome shotgun (WGS) entry which is preliminary data.</text>
</comment>
<feature type="compositionally biased region" description="Basic and acidic residues" evidence="1">
    <location>
        <begin position="613"/>
        <end position="626"/>
    </location>
</feature>
<feature type="compositionally biased region" description="Low complexity" evidence="1">
    <location>
        <begin position="817"/>
        <end position="843"/>
    </location>
</feature>
<evidence type="ECO:0000313" key="4">
    <source>
        <dbReference type="Proteomes" id="UP001215712"/>
    </source>
</evidence>
<feature type="region of interest" description="Disordered" evidence="1">
    <location>
        <begin position="1350"/>
        <end position="1372"/>
    </location>
</feature>
<feature type="region of interest" description="Disordered" evidence="1">
    <location>
        <begin position="392"/>
        <end position="423"/>
    </location>
</feature>
<keyword evidence="2" id="KW-0472">Membrane</keyword>
<feature type="compositionally biased region" description="Low complexity" evidence="1">
    <location>
        <begin position="22"/>
        <end position="36"/>
    </location>
</feature>
<organism evidence="3 4">
    <name type="scientific">Penicillium malachiteum</name>
    <dbReference type="NCBI Taxonomy" id="1324776"/>
    <lineage>
        <taxon>Eukaryota</taxon>
        <taxon>Fungi</taxon>
        <taxon>Dikarya</taxon>
        <taxon>Ascomycota</taxon>
        <taxon>Pezizomycotina</taxon>
        <taxon>Eurotiomycetes</taxon>
        <taxon>Eurotiomycetidae</taxon>
        <taxon>Eurotiales</taxon>
        <taxon>Aspergillaceae</taxon>
        <taxon>Penicillium</taxon>
    </lineage>
</organism>
<reference evidence="3" key="1">
    <citation type="journal article" date="2023" name="IMA Fungus">
        <title>Comparative genomic study of the Penicillium genus elucidates a diverse pangenome and 15 lateral gene transfer events.</title>
        <authorList>
            <person name="Petersen C."/>
            <person name="Sorensen T."/>
            <person name="Nielsen M.R."/>
            <person name="Sondergaard T.E."/>
            <person name="Sorensen J.L."/>
            <person name="Fitzpatrick D.A."/>
            <person name="Frisvad J.C."/>
            <person name="Nielsen K.L."/>
        </authorList>
    </citation>
    <scope>NUCLEOTIDE SEQUENCE</scope>
    <source>
        <strain evidence="3">IBT 17514</strain>
    </source>
</reference>
<proteinExistence type="predicted"/>
<feature type="compositionally biased region" description="Polar residues" evidence="1">
    <location>
        <begin position="598"/>
        <end position="607"/>
    </location>
</feature>
<dbReference type="PANTHER" id="PTHR48125:SF12">
    <property type="entry name" value="AT HOOK TRANSCRIPTION FACTOR FAMILY-RELATED"/>
    <property type="match status" value="1"/>
</dbReference>
<feature type="region of interest" description="Disordered" evidence="1">
    <location>
        <begin position="1289"/>
        <end position="1309"/>
    </location>
</feature>
<feature type="compositionally biased region" description="Pro residues" evidence="1">
    <location>
        <begin position="742"/>
        <end position="782"/>
    </location>
</feature>
<feature type="compositionally biased region" description="Basic and acidic residues" evidence="1">
    <location>
        <begin position="60"/>
        <end position="71"/>
    </location>
</feature>
<dbReference type="EMBL" id="JAQJAN010000004">
    <property type="protein sequence ID" value="KAJ5732316.1"/>
    <property type="molecule type" value="Genomic_DNA"/>
</dbReference>
<evidence type="ECO:0000256" key="1">
    <source>
        <dbReference type="SAM" id="MobiDB-lite"/>
    </source>
</evidence>
<feature type="region of interest" description="Disordered" evidence="1">
    <location>
        <begin position="334"/>
        <end position="370"/>
    </location>
</feature>
<accession>A0AAD6HQB6</accession>
<feature type="compositionally biased region" description="Polar residues" evidence="1">
    <location>
        <begin position="277"/>
        <end position="286"/>
    </location>
</feature>
<keyword evidence="4" id="KW-1185">Reference proteome</keyword>
<name>A0AAD6HQB6_9EURO</name>
<feature type="compositionally biased region" description="Pro residues" evidence="1">
    <location>
        <begin position="794"/>
        <end position="804"/>
    </location>
</feature>
<feature type="compositionally biased region" description="Low complexity" evidence="1">
    <location>
        <begin position="1142"/>
        <end position="1161"/>
    </location>
</feature>
<feature type="compositionally biased region" description="Polar residues" evidence="1">
    <location>
        <begin position="392"/>
        <end position="404"/>
    </location>
</feature>
<feature type="region of interest" description="Disordered" evidence="1">
    <location>
        <begin position="595"/>
        <end position="626"/>
    </location>
</feature>
<feature type="region of interest" description="Disordered" evidence="1">
    <location>
        <begin position="452"/>
        <end position="473"/>
    </location>
</feature>
<feature type="compositionally biased region" description="Basic residues" evidence="1">
    <location>
        <begin position="160"/>
        <end position="175"/>
    </location>
</feature>
<keyword evidence="2" id="KW-0812">Transmembrane</keyword>
<dbReference type="Proteomes" id="UP001215712">
    <property type="component" value="Unassembled WGS sequence"/>
</dbReference>
<feature type="region of interest" description="Disordered" evidence="1">
    <location>
        <begin position="1"/>
        <end position="217"/>
    </location>
</feature>